<feature type="compositionally biased region" description="Basic residues" evidence="1">
    <location>
        <begin position="18"/>
        <end position="27"/>
    </location>
</feature>
<feature type="region of interest" description="Disordered" evidence="1">
    <location>
        <begin position="1"/>
        <end position="50"/>
    </location>
</feature>
<feature type="compositionally biased region" description="Low complexity" evidence="1">
    <location>
        <begin position="31"/>
        <end position="47"/>
    </location>
</feature>
<evidence type="ECO:0000313" key="2">
    <source>
        <dbReference type="EMBL" id="KIJ06033.1"/>
    </source>
</evidence>
<reference evidence="3" key="2">
    <citation type="submission" date="2015-01" db="EMBL/GenBank/DDBJ databases">
        <title>Evolutionary Origins and Diversification of the Mycorrhizal Mutualists.</title>
        <authorList>
            <consortium name="DOE Joint Genome Institute"/>
            <consortium name="Mycorrhizal Genomics Consortium"/>
            <person name="Kohler A."/>
            <person name="Kuo A."/>
            <person name="Nagy L.G."/>
            <person name="Floudas D."/>
            <person name="Copeland A."/>
            <person name="Barry K.W."/>
            <person name="Cichocki N."/>
            <person name="Veneault-Fourrey C."/>
            <person name="LaButti K."/>
            <person name="Lindquist E.A."/>
            <person name="Lipzen A."/>
            <person name="Lundell T."/>
            <person name="Morin E."/>
            <person name="Murat C."/>
            <person name="Riley R."/>
            <person name="Ohm R."/>
            <person name="Sun H."/>
            <person name="Tunlid A."/>
            <person name="Henrissat B."/>
            <person name="Grigoriev I.V."/>
            <person name="Hibbett D.S."/>
            <person name="Martin F."/>
        </authorList>
    </citation>
    <scope>NUCLEOTIDE SEQUENCE [LARGE SCALE GENOMIC DNA]</scope>
    <source>
        <strain evidence="3">ATCC 200175</strain>
    </source>
</reference>
<name>A0A0C9T3G6_PAXIN</name>
<organism evidence="2 3">
    <name type="scientific">Paxillus involutus ATCC 200175</name>
    <dbReference type="NCBI Taxonomy" id="664439"/>
    <lineage>
        <taxon>Eukaryota</taxon>
        <taxon>Fungi</taxon>
        <taxon>Dikarya</taxon>
        <taxon>Basidiomycota</taxon>
        <taxon>Agaricomycotina</taxon>
        <taxon>Agaricomycetes</taxon>
        <taxon>Agaricomycetidae</taxon>
        <taxon>Boletales</taxon>
        <taxon>Paxilineae</taxon>
        <taxon>Paxillaceae</taxon>
        <taxon>Paxillus</taxon>
    </lineage>
</organism>
<protein>
    <recommendedName>
        <fullName evidence="4">BED-type domain-containing protein</fullName>
    </recommendedName>
</protein>
<dbReference type="HOGENOM" id="CLU_607758_0_0_1"/>
<gene>
    <name evidence="2" type="ORF">PAXINDRAFT_158866</name>
</gene>
<dbReference type="OrthoDB" id="3028905at2759"/>
<keyword evidence="3" id="KW-1185">Reference proteome</keyword>
<feature type="region of interest" description="Disordered" evidence="1">
    <location>
        <begin position="141"/>
        <end position="170"/>
    </location>
</feature>
<dbReference type="EMBL" id="KN820556">
    <property type="protein sequence ID" value="KIJ06033.1"/>
    <property type="molecule type" value="Genomic_DNA"/>
</dbReference>
<feature type="compositionally biased region" description="Basic residues" evidence="1">
    <location>
        <begin position="1"/>
        <end position="10"/>
    </location>
</feature>
<accession>A0A0C9T3G6</accession>
<feature type="non-terminal residue" evidence="2">
    <location>
        <position position="1"/>
    </location>
</feature>
<evidence type="ECO:0008006" key="4">
    <source>
        <dbReference type="Google" id="ProtNLM"/>
    </source>
</evidence>
<feature type="non-terminal residue" evidence="2">
    <location>
        <position position="451"/>
    </location>
</feature>
<feature type="region of interest" description="Disordered" evidence="1">
    <location>
        <begin position="303"/>
        <end position="339"/>
    </location>
</feature>
<reference evidence="2 3" key="1">
    <citation type="submission" date="2014-06" db="EMBL/GenBank/DDBJ databases">
        <authorList>
            <consortium name="DOE Joint Genome Institute"/>
            <person name="Kuo A."/>
            <person name="Kohler A."/>
            <person name="Nagy L.G."/>
            <person name="Floudas D."/>
            <person name="Copeland A."/>
            <person name="Barry K.W."/>
            <person name="Cichocki N."/>
            <person name="Veneault-Fourrey C."/>
            <person name="LaButti K."/>
            <person name="Lindquist E.A."/>
            <person name="Lipzen A."/>
            <person name="Lundell T."/>
            <person name="Morin E."/>
            <person name="Murat C."/>
            <person name="Sun H."/>
            <person name="Tunlid A."/>
            <person name="Henrissat B."/>
            <person name="Grigoriev I.V."/>
            <person name="Hibbett D.S."/>
            <person name="Martin F."/>
            <person name="Nordberg H.P."/>
            <person name="Cantor M.N."/>
            <person name="Hua S.X."/>
        </authorList>
    </citation>
    <scope>NUCLEOTIDE SEQUENCE [LARGE SCALE GENOMIC DNA]</scope>
    <source>
        <strain evidence="2 3">ATCC 200175</strain>
    </source>
</reference>
<proteinExistence type="predicted"/>
<evidence type="ECO:0000313" key="3">
    <source>
        <dbReference type="Proteomes" id="UP000053647"/>
    </source>
</evidence>
<feature type="compositionally biased region" description="Acidic residues" evidence="1">
    <location>
        <begin position="308"/>
        <end position="322"/>
    </location>
</feature>
<evidence type="ECO:0000256" key="1">
    <source>
        <dbReference type="SAM" id="MobiDB-lite"/>
    </source>
</evidence>
<dbReference type="AlphaFoldDB" id="A0A0C9T3G6"/>
<dbReference type="Proteomes" id="UP000053647">
    <property type="component" value="Unassembled WGS sequence"/>
</dbReference>
<sequence>TTMKTTKGKTKATTVKPRGPKHAKKAKKAPESGSSGSEDLDGNGNSDVESLVNRAGREPKKGHWAFTHFIPSPATDKHGNAVWKWACNWCPTIRTSPCTRKCTKHENETLGLPPSSNFTSHLEKCSRLPKSQSFEAWCLRQTDSSQTPQGEDEETTLSTAPLVVPEPSSSLASQRGMMKNFIQRGIENPAKQVTLQENVSKLAIASDLWTSKNSVYAFAGTVIFYINHEWDLVEHVLDLQHLPGGHTGAEAIFHRLGIAPDPDVHDTFIEARGFPVAYNPNDDEAVLEELNLMAAESKSHEMTVIDGVESDSDDEVDDDEDLRSDQDSHTGQSGAAKASRQLSAVAKLHAIVVDVLRSDIRRKKMRKFIRQLCNESFKNLVLVRAMEVRWNTTYAEMDRGIKLKPAVNHWVDQLDSSLTGKKKAAATRKKKKWHISHSEWELLERLCIVLK</sequence>